<name>A0ACC0BLB1_CATRO</name>
<protein>
    <submittedName>
        <fullName evidence="1">Uncharacterized protein</fullName>
    </submittedName>
</protein>
<dbReference type="EMBL" id="CM044703">
    <property type="protein sequence ID" value="KAI5673410.1"/>
    <property type="molecule type" value="Genomic_DNA"/>
</dbReference>
<organism evidence="1 2">
    <name type="scientific">Catharanthus roseus</name>
    <name type="common">Madagascar periwinkle</name>
    <name type="synonym">Vinca rosea</name>
    <dbReference type="NCBI Taxonomy" id="4058"/>
    <lineage>
        <taxon>Eukaryota</taxon>
        <taxon>Viridiplantae</taxon>
        <taxon>Streptophyta</taxon>
        <taxon>Embryophyta</taxon>
        <taxon>Tracheophyta</taxon>
        <taxon>Spermatophyta</taxon>
        <taxon>Magnoliopsida</taxon>
        <taxon>eudicotyledons</taxon>
        <taxon>Gunneridae</taxon>
        <taxon>Pentapetalae</taxon>
        <taxon>asterids</taxon>
        <taxon>lamiids</taxon>
        <taxon>Gentianales</taxon>
        <taxon>Apocynaceae</taxon>
        <taxon>Rauvolfioideae</taxon>
        <taxon>Vinceae</taxon>
        <taxon>Catharanthinae</taxon>
        <taxon>Catharanthus</taxon>
    </lineage>
</organism>
<reference evidence="2" key="1">
    <citation type="journal article" date="2023" name="Nat. Plants">
        <title>Single-cell RNA sequencing provides a high-resolution roadmap for understanding the multicellular compartmentation of specialized metabolism.</title>
        <authorList>
            <person name="Sun S."/>
            <person name="Shen X."/>
            <person name="Li Y."/>
            <person name="Li Y."/>
            <person name="Wang S."/>
            <person name="Li R."/>
            <person name="Zhang H."/>
            <person name="Shen G."/>
            <person name="Guo B."/>
            <person name="Wei J."/>
            <person name="Xu J."/>
            <person name="St-Pierre B."/>
            <person name="Chen S."/>
            <person name="Sun C."/>
        </authorList>
    </citation>
    <scope>NUCLEOTIDE SEQUENCE [LARGE SCALE GENOMIC DNA]</scope>
</reference>
<gene>
    <name evidence="1" type="ORF">M9H77_13774</name>
</gene>
<dbReference type="Proteomes" id="UP001060085">
    <property type="component" value="Linkage Group LG03"/>
</dbReference>
<accession>A0ACC0BLB1</accession>
<comment type="caution">
    <text evidence="1">The sequence shown here is derived from an EMBL/GenBank/DDBJ whole genome shotgun (WGS) entry which is preliminary data.</text>
</comment>
<proteinExistence type="predicted"/>
<sequence length="131" mass="14855">MSSPKFSRTPVSPLMVNKKIDSTTNSMSVLYCMEPPSPPHPYGSNITKDFDSNGDNYDHGSYSEIGPRKLAVIYVKDCQTVDGNHFDYYQRLGQKTTYEHSMGTIKQIVPTYSDLNMKKPFKTKESKEMLA</sequence>
<evidence type="ECO:0000313" key="1">
    <source>
        <dbReference type="EMBL" id="KAI5673410.1"/>
    </source>
</evidence>
<evidence type="ECO:0000313" key="2">
    <source>
        <dbReference type="Proteomes" id="UP001060085"/>
    </source>
</evidence>
<keyword evidence="2" id="KW-1185">Reference proteome</keyword>